<name>A0ACB8F136_9SAUR</name>
<dbReference type="EMBL" id="CM037618">
    <property type="protein sequence ID" value="KAH7999058.1"/>
    <property type="molecule type" value="Genomic_DNA"/>
</dbReference>
<protein>
    <submittedName>
        <fullName evidence="1">Uncharacterized protein</fullName>
    </submittedName>
</protein>
<sequence>MEIRLRKYLWPQIPDPAKSNLALWVPHKMGQDFPAPPPEKRSSGYLGLTVSDLFRVLPPEEEDPDPKTLAGNELRAEIPRTGRKYPQLTPVAGKRTLPWEHGGLTQKLPETWSEVEYARVVIIQKNSSPKESQLCRNGSLPKGEAPPGCCPEPKFGQGVWLQNLTYKALVDPGSHNRALEVTGKFPVLVSLAAAVGNLQASGNPQGAPRKNP</sequence>
<proteinExistence type="predicted"/>
<dbReference type="Proteomes" id="UP000827872">
    <property type="component" value="Linkage Group LG05"/>
</dbReference>
<keyword evidence="2" id="KW-1185">Reference proteome</keyword>
<organism evidence="1 2">
    <name type="scientific">Sphaerodactylus townsendi</name>
    <dbReference type="NCBI Taxonomy" id="933632"/>
    <lineage>
        <taxon>Eukaryota</taxon>
        <taxon>Metazoa</taxon>
        <taxon>Chordata</taxon>
        <taxon>Craniata</taxon>
        <taxon>Vertebrata</taxon>
        <taxon>Euteleostomi</taxon>
        <taxon>Lepidosauria</taxon>
        <taxon>Squamata</taxon>
        <taxon>Bifurcata</taxon>
        <taxon>Gekkota</taxon>
        <taxon>Sphaerodactylidae</taxon>
        <taxon>Sphaerodactylus</taxon>
    </lineage>
</organism>
<evidence type="ECO:0000313" key="2">
    <source>
        <dbReference type="Proteomes" id="UP000827872"/>
    </source>
</evidence>
<gene>
    <name evidence="1" type="ORF">K3G42_004564</name>
</gene>
<reference evidence="1" key="1">
    <citation type="submission" date="2021-08" db="EMBL/GenBank/DDBJ databases">
        <title>The first chromosome-level gecko genome reveals the dynamic sex chromosomes of Neotropical dwarf geckos (Sphaerodactylidae: Sphaerodactylus).</title>
        <authorList>
            <person name="Pinto B.J."/>
            <person name="Keating S.E."/>
            <person name="Gamble T."/>
        </authorList>
    </citation>
    <scope>NUCLEOTIDE SEQUENCE</scope>
    <source>
        <strain evidence="1">TG3544</strain>
    </source>
</reference>
<evidence type="ECO:0000313" key="1">
    <source>
        <dbReference type="EMBL" id="KAH7999058.1"/>
    </source>
</evidence>
<comment type="caution">
    <text evidence="1">The sequence shown here is derived from an EMBL/GenBank/DDBJ whole genome shotgun (WGS) entry which is preliminary data.</text>
</comment>
<accession>A0ACB8F136</accession>